<keyword evidence="3" id="KW-0963">Cytoplasm</keyword>
<dbReference type="GO" id="GO:0006228">
    <property type="term" value="P:UTP biosynthetic process"/>
    <property type="evidence" value="ECO:0007669"/>
    <property type="project" value="InterPro"/>
</dbReference>
<dbReference type="CDD" id="cd04413">
    <property type="entry name" value="NDPk_I"/>
    <property type="match status" value="1"/>
</dbReference>
<dbReference type="InterPro" id="IPR023005">
    <property type="entry name" value="Nucleoside_diP_kinase_AS"/>
</dbReference>
<feature type="active site" description="Pros-phosphohistidine intermediate" evidence="11">
    <location>
        <position position="123"/>
    </location>
</feature>
<evidence type="ECO:0000256" key="4">
    <source>
        <dbReference type="ARBA" id="ARBA00022679"/>
    </source>
</evidence>
<feature type="binding site" evidence="11">
    <location>
        <position position="58"/>
    </location>
    <ligand>
        <name>ATP</name>
        <dbReference type="ChEBI" id="CHEBI:30616"/>
    </ligand>
</feature>
<keyword evidence="8 13" id="KW-0067">ATP-binding</keyword>
<dbReference type="GO" id="GO:0005524">
    <property type="term" value="F:ATP binding"/>
    <property type="evidence" value="ECO:0007669"/>
    <property type="project" value="UniProtKB-KW"/>
</dbReference>
<feature type="binding site" evidence="11">
    <location>
        <position position="10"/>
    </location>
    <ligand>
        <name>ATP</name>
        <dbReference type="ChEBI" id="CHEBI:30616"/>
    </ligand>
</feature>
<comment type="similarity">
    <text evidence="2 11 12">Belongs to the NDK family.</text>
</comment>
<evidence type="ECO:0000256" key="7">
    <source>
        <dbReference type="ARBA" id="ARBA00022777"/>
    </source>
</evidence>
<evidence type="ECO:0000256" key="6">
    <source>
        <dbReference type="ARBA" id="ARBA00022741"/>
    </source>
</evidence>
<keyword evidence="9" id="KW-0460">Magnesium</keyword>
<dbReference type="SUPFAM" id="SSF54919">
    <property type="entry name" value="Nucleoside diphosphate kinase, NDK"/>
    <property type="match status" value="1"/>
</dbReference>
<comment type="catalytic activity">
    <reaction evidence="13">
        <text>a 2'-deoxyribonucleoside 5'-diphosphate + ATP = a 2'-deoxyribonucleoside 5'-triphosphate + ADP</text>
        <dbReference type="Rhea" id="RHEA:44640"/>
        <dbReference type="ChEBI" id="CHEBI:30616"/>
        <dbReference type="ChEBI" id="CHEBI:61560"/>
        <dbReference type="ChEBI" id="CHEBI:73316"/>
        <dbReference type="ChEBI" id="CHEBI:456216"/>
        <dbReference type="EC" id="2.7.4.6"/>
    </reaction>
</comment>
<dbReference type="PANTHER" id="PTHR46161">
    <property type="entry name" value="NUCLEOSIDE DIPHOSPHATE KINASE"/>
    <property type="match status" value="1"/>
</dbReference>
<evidence type="ECO:0000256" key="11">
    <source>
        <dbReference type="PROSITE-ProRule" id="PRU00706"/>
    </source>
</evidence>
<dbReference type="InterPro" id="IPR001564">
    <property type="entry name" value="Nucleoside_diP_kinase"/>
</dbReference>
<name>A0A1F4U512_UNCSA</name>
<dbReference type="GO" id="GO:0004550">
    <property type="term" value="F:nucleoside diphosphate kinase activity"/>
    <property type="evidence" value="ECO:0007669"/>
    <property type="project" value="UniProtKB-EC"/>
</dbReference>
<keyword evidence="6 13" id="KW-0547">Nucleotide-binding</keyword>
<dbReference type="InterPro" id="IPR036850">
    <property type="entry name" value="NDK-like_dom_sf"/>
</dbReference>
<dbReference type="AlphaFoldDB" id="A0A1F4U512"/>
<comment type="cofactor">
    <cofactor evidence="1">
        <name>Mg(2+)</name>
        <dbReference type="ChEBI" id="CHEBI:18420"/>
    </cofactor>
</comment>
<keyword evidence="7 13" id="KW-0418">Kinase</keyword>
<evidence type="ECO:0000256" key="5">
    <source>
        <dbReference type="ARBA" id="ARBA00022723"/>
    </source>
</evidence>
<protein>
    <recommendedName>
        <fullName evidence="13">Nucleoside diphosphate kinase</fullName>
        <ecNumber evidence="13">2.7.4.6</ecNumber>
    </recommendedName>
</protein>
<evidence type="ECO:0000256" key="12">
    <source>
        <dbReference type="RuleBase" id="RU004011"/>
    </source>
</evidence>
<evidence type="ECO:0000256" key="8">
    <source>
        <dbReference type="ARBA" id="ARBA00022840"/>
    </source>
</evidence>
<dbReference type="SMART" id="SM00562">
    <property type="entry name" value="NDK"/>
    <property type="match status" value="1"/>
</dbReference>
<evidence type="ECO:0000256" key="2">
    <source>
        <dbReference type="ARBA" id="ARBA00008142"/>
    </source>
</evidence>
<dbReference type="InterPro" id="IPR034907">
    <property type="entry name" value="NDK-like_dom"/>
</dbReference>
<feature type="domain" description="Nucleoside diphosphate kinase-like" evidence="14">
    <location>
        <begin position="2"/>
        <end position="141"/>
    </location>
</feature>
<accession>A0A1F4U512</accession>
<evidence type="ECO:0000256" key="9">
    <source>
        <dbReference type="ARBA" id="ARBA00022842"/>
    </source>
</evidence>
<evidence type="ECO:0000313" key="16">
    <source>
        <dbReference type="Proteomes" id="UP000179242"/>
    </source>
</evidence>
<dbReference type="PRINTS" id="PR01243">
    <property type="entry name" value="NUCDPKINASE"/>
</dbReference>
<feature type="binding site" evidence="11">
    <location>
        <position position="103"/>
    </location>
    <ligand>
        <name>ATP</name>
        <dbReference type="ChEBI" id="CHEBI:30616"/>
    </ligand>
</feature>
<dbReference type="PROSITE" id="PS51374">
    <property type="entry name" value="NDPK_LIKE"/>
    <property type="match status" value="1"/>
</dbReference>
<dbReference type="EC" id="2.7.4.6" evidence="13"/>
<dbReference type="Proteomes" id="UP000179242">
    <property type="component" value="Unassembled WGS sequence"/>
</dbReference>
<gene>
    <name evidence="15" type="ORF">A2438_05595</name>
</gene>
<dbReference type="Gene3D" id="3.30.70.141">
    <property type="entry name" value="Nucleoside diphosphate kinase-like domain"/>
    <property type="match status" value="1"/>
</dbReference>
<feature type="binding site" evidence="11">
    <location>
        <position position="120"/>
    </location>
    <ligand>
        <name>ATP</name>
        <dbReference type="ChEBI" id="CHEBI:30616"/>
    </ligand>
</feature>
<sequence>MPERTFFMLKPDAVERGLRREIFKRVRSAGFTVVEEAQIEMLPESAKDLYSIHRGKPFYDGLIQFIASGPVVVSILEKNNAVLDLRKLMGATDPRQAEDGTIRGDLKEENIFSPMGTMKNLVHGSDSIESANREIPIFFKA</sequence>
<keyword evidence="5" id="KW-0479">Metal-binding</keyword>
<dbReference type="PROSITE" id="PS00469">
    <property type="entry name" value="NDPK"/>
    <property type="match status" value="1"/>
</dbReference>
<dbReference type="PANTHER" id="PTHR46161:SF3">
    <property type="entry name" value="NUCLEOSIDE DIPHOSPHATE KINASE DDB_G0292928-RELATED"/>
    <property type="match status" value="1"/>
</dbReference>
<evidence type="ECO:0000256" key="3">
    <source>
        <dbReference type="ARBA" id="ARBA00022490"/>
    </source>
</evidence>
<feature type="binding site" evidence="11">
    <location>
        <position position="86"/>
    </location>
    <ligand>
        <name>ATP</name>
        <dbReference type="ChEBI" id="CHEBI:30616"/>
    </ligand>
</feature>
<dbReference type="FunFam" id="3.30.70.141:FF:000017">
    <property type="entry name" value="Nucleoside diphosphate kinase"/>
    <property type="match status" value="1"/>
</dbReference>
<keyword evidence="4 13" id="KW-0808">Transferase</keyword>
<keyword evidence="10" id="KW-0546">Nucleotide metabolism</keyword>
<dbReference type="GO" id="GO:0046872">
    <property type="term" value="F:metal ion binding"/>
    <property type="evidence" value="ECO:0007669"/>
    <property type="project" value="UniProtKB-KW"/>
</dbReference>
<evidence type="ECO:0000313" key="15">
    <source>
        <dbReference type="EMBL" id="OGC39969.1"/>
    </source>
</evidence>
<dbReference type="GO" id="GO:0006241">
    <property type="term" value="P:CTP biosynthetic process"/>
    <property type="evidence" value="ECO:0007669"/>
    <property type="project" value="InterPro"/>
</dbReference>
<proteinExistence type="inferred from homology"/>
<dbReference type="NCBIfam" id="NF001908">
    <property type="entry name" value="PRK00668.1"/>
    <property type="match status" value="1"/>
</dbReference>
<dbReference type="EMBL" id="MEUJ01000005">
    <property type="protein sequence ID" value="OGC39969.1"/>
    <property type="molecule type" value="Genomic_DNA"/>
</dbReference>
<evidence type="ECO:0000256" key="10">
    <source>
        <dbReference type="ARBA" id="ARBA00023080"/>
    </source>
</evidence>
<evidence type="ECO:0000256" key="13">
    <source>
        <dbReference type="RuleBase" id="RU004013"/>
    </source>
</evidence>
<dbReference type="Pfam" id="PF00334">
    <property type="entry name" value="NDK"/>
    <property type="match status" value="1"/>
</dbReference>
<evidence type="ECO:0000259" key="14">
    <source>
        <dbReference type="SMART" id="SM00562"/>
    </source>
</evidence>
<organism evidence="15 16">
    <name type="scientific">candidate division WOR-1 bacterium RIFOXYC2_FULL_46_14</name>
    <dbReference type="NCBI Taxonomy" id="1802587"/>
    <lineage>
        <taxon>Bacteria</taxon>
        <taxon>Bacillati</taxon>
        <taxon>Saganbacteria</taxon>
    </lineage>
</organism>
<feature type="binding site" evidence="11">
    <location>
        <position position="92"/>
    </location>
    <ligand>
        <name>ATP</name>
        <dbReference type="ChEBI" id="CHEBI:30616"/>
    </ligand>
</feature>
<reference evidence="15 16" key="1">
    <citation type="journal article" date="2016" name="Nat. Commun.">
        <title>Thousands of microbial genomes shed light on interconnected biogeochemical processes in an aquifer system.</title>
        <authorList>
            <person name="Anantharaman K."/>
            <person name="Brown C.T."/>
            <person name="Hug L.A."/>
            <person name="Sharon I."/>
            <person name="Castelle C.J."/>
            <person name="Probst A.J."/>
            <person name="Thomas B.C."/>
            <person name="Singh A."/>
            <person name="Wilkins M.J."/>
            <person name="Karaoz U."/>
            <person name="Brodie E.L."/>
            <person name="Williams K.H."/>
            <person name="Hubbard S.S."/>
            <person name="Banfield J.F."/>
        </authorList>
    </citation>
    <scope>NUCLEOTIDE SEQUENCE [LARGE SCALE GENOMIC DNA]</scope>
</reference>
<dbReference type="GO" id="GO:0006183">
    <property type="term" value="P:GTP biosynthetic process"/>
    <property type="evidence" value="ECO:0007669"/>
    <property type="project" value="InterPro"/>
</dbReference>
<comment type="caution">
    <text evidence="15">The sequence shown here is derived from an EMBL/GenBank/DDBJ whole genome shotgun (WGS) entry which is preliminary data.</text>
</comment>
<evidence type="ECO:0000256" key="1">
    <source>
        <dbReference type="ARBA" id="ARBA00001946"/>
    </source>
</evidence>